<name>A0A7Z0PGA3_9FUSO</name>
<feature type="transmembrane region" description="Helical" evidence="1">
    <location>
        <begin position="30"/>
        <end position="47"/>
    </location>
</feature>
<accession>A0A7Z0PGA3</accession>
<reference evidence="2 3" key="1">
    <citation type="submission" date="2020-05" db="EMBL/GenBank/DDBJ databases">
        <title>Streptobacillus felis strain LHL191014123.</title>
        <authorList>
            <person name="Fawzy A."/>
            <person name="Rau J."/>
            <person name="Risse K."/>
            <person name="Schauerte N."/>
            <person name="Geiger C."/>
            <person name="Blom J."/>
            <person name="Imirzalioglu C."/>
            <person name="Falgenhauer J."/>
            <person name="Bach A."/>
            <person name="Herden C."/>
            <person name="Eisenberg T."/>
        </authorList>
    </citation>
    <scope>NUCLEOTIDE SEQUENCE [LARGE SCALE GENOMIC DNA]</scope>
    <source>
        <strain evidence="2 3">LHL191014123</strain>
    </source>
</reference>
<feature type="transmembrane region" description="Helical" evidence="1">
    <location>
        <begin position="6"/>
        <end position="23"/>
    </location>
</feature>
<proteinExistence type="predicted"/>
<comment type="caution">
    <text evidence="2">The sequence shown here is derived from an EMBL/GenBank/DDBJ whole genome shotgun (WGS) entry which is preliminary data.</text>
</comment>
<protein>
    <submittedName>
        <fullName evidence="2">Uncharacterized protein</fullName>
    </submittedName>
</protein>
<organism evidence="2 3">
    <name type="scientific">Streptobacillus felis</name>
    <dbReference type="NCBI Taxonomy" id="1384509"/>
    <lineage>
        <taxon>Bacteria</taxon>
        <taxon>Fusobacteriati</taxon>
        <taxon>Fusobacteriota</taxon>
        <taxon>Fusobacteriia</taxon>
        <taxon>Fusobacteriales</taxon>
        <taxon>Leptotrichiaceae</taxon>
        <taxon>Streptobacillus</taxon>
    </lineage>
</organism>
<dbReference type="AlphaFoldDB" id="A0A7Z0PGA3"/>
<dbReference type="RefSeq" id="WP_067322768.1">
    <property type="nucleotide sequence ID" value="NZ_CBCRWS010000006.1"/>
</dbReference>
<gene>
    <name evidence="2" type="ORF">HP397_01665</name>
</gene>
<evidence type="ECO:0000313" key="3">
    <source>
        <dbReference type="Proteomes" id="UP000526184"/>
    </source>
</evidence>
<sequence length="173" mass="20417">MNKKNLVIIISVLMLVPLFLNLFNDIYPRIDIIIYSVLVVLLGILNISKLNVLENSNVVRLNNIDYIRYFVIVLSIFLTFYYLLVFKTLNLNGYILYMLSFVIDGENYSYNKDFFYYKKLKILFNDISSVGEIQKGIMAENFVVTLKNGRKVKIGSFNREDLEKMREILRKKR</sequence>
<dbReference type="EMBL" id="JABMKT010000005">
    <property type="protein sequence ID" value="NYV27535.1"/>
    <property type="molecule type" value="Genomic_DNA"/>
</dbReference>
<evidence type="ECO:0000256" key="1">
    <source>
        <dbReference type="SAM" id="Phobius"/>
    </source>
</evidence>
<evidence type="ECO:0000313" key="2">
    <source>
        <dbReference type="EMBL" id="NYV27535.1"/>
    </source>
</evidence>
<feature type="transmembrane region" description="Helical" evidence="1">
    <location>
        <begin position="67"/>
        <end position="86"/>
    </location>
</feature>
<keyword evidence="1" id="KW-0472">Membrane</keyword>
<dbReference type="Proteomes" id="UP000526184">
    <property type="component" value="Unassembled WGS sequence"/>
</dbReference>
<keyword evidence="1" id="KW-0812">Transmembrane</keyword>
<keyword evidence="1" id="KW-1133">Transmembrane helix</keyword>
<keyword evidence="3" id="KW-1185">Reference proteome</keyword>